<accession>A0A9P8RUA2</accession>
<evidence type="ECO:0000256" key="1">
    <source>
        <dbReference type="SAM" id="Coils"/>
    </source>
</evidence>
<dbReference type="GeneID" id="94302853"/>
<keyword evidence="1" id="KW-0175">Coiled coil</keyword>
<name>A0A9P8RUA2_9EUKA</name>
<comment type="caution">
    <text evidence="2">The sequence shown here is derived from an EMBL/GenBank/DDBJ whole genome shotgun (WGS) entry which is preliminary data.</text>
</comment>
<sequence length="773" mass="89208">MGFSILSYQVIGDEEIQKLAEVQVEIMKSDHEIVIVSKNSAIDSKLFPNCIVSKKESKQQDQNEKDNQVEDYKLTQPQFKIPSNFSIVEKQAILQIIGIALHKFKIYAHLLPMIFGYSAYLIYQQMLYSNAIDPATIYQSAGKSILNTNQQIYNDAVMSTNFQNFFELPVHLLKIFEFNDTNKFIFQQMCDVSYLFKAQYFAVFSAFFPLENAVMSQSSRSGKTVTLHTIFYFNLFSGLKIPILINTGFTKDSHDLKTQPLYNRGSIEMDQKLKTLFSAYQSQTDLGDVISSNLKDGVEYSKTMAYVKTECFNLIKTYDMHTAQQQLDGAFELYLQGTSVFCEFSVTGLLDFFKFDPSKQLEQTKKIVDDEIQASANKLEAAKKIIGTLNQEDSIQNQKDIIRAIELELELLTQRKNSYTAQKTQSRLVSVDSYNYSKEVILLVDECLSQQKASYASCTSALVEITNEFVDKFMENAKSSIEEVVKKVKLQSSEQVEQLLNWLEMREHNSKADPVDYNNKSLYLKEADQKITQIISDPTEVQRYFLTLIPSKLFTKCKAYEIIDLMGISSPNFINLRESQTVKESFQEMMSDLTRYSTLEVFREKLYQFLLMLYNPRGIETIFWRNISFVMNQGADTISSFHKSIEVKDKLNDYIGRKLQDEQKLIEFFIEEFGVNIIFPDDKVYTEIPFISVKVTHLLTAGTDLALINFLRQNQFLYTSENSRGKTPYTQSNILGTSQMHPSCLTQSYYRDMRITTQTNKSMIEQVKRKVRK</sequence>
<reference evidence="2 3" key="1">
    <citation type="journal article" date="2014" name="PLoS Genet.">
        <title>The Genome of Spironucleus salmonicida Highlights a Fish Pathogen Adapted to Fluctuating Environments.</title>
        <authorList>
            <person name="Xu F."/>
            <person name="Jerlstrom-Hultqvist J."/>
            <person name="Einarsson E."/>
            <person name="Astvaldsson A."/>
            <person name="Svard S.G."/>
            <person name="Andersson J.O."/>
        </authorList>
    </citation>
    <scope>NUCLEOTIDE SEQUENCE [LARGE SCALE GENOMIC DNA]</scope>
    <source>
        <strain evidence="2 3">ATCC 50377</strain>
    </source>
</reference>
<proteinExistence type="predicted"/>
<evidence type="ECO:0000313" key="2">
    <source>
        <dbReference type="EMBL" id="KAH0569301.1"/>
    </source>
</evidence>
<evidence type="ECO:0000313" key="3">
    <source>
        <dbReference type="Proteomes" id="UP000018208"/>
    </source>
</evidence>
<protein>
    <submittedName>
        <fullName evidence="2">Uncharacterized protein</fullName>
    </submittedName>
</protein>
<keyword evidence="3" id="KW-1185">Reference proteome</keyword>
<dbReference type="AlphaFoldDB" id="A0A9P8RUA2"/>
<gene>
    <name evidence="2" type="ORF">SS50377_28830</name>
</gene>
<dbReference type="KEGG" id="ssao:94302853"/>
<organism evidence="2 3">
    <name type="scientific">Spironucleus salmonicida</name>
    <dbReference type="NCBI Taxonomy" id="348837"/>
    <lineage>
        <taxon>Eukaryota</taxon>
        <taxon>Metamonada</taxon>
        <taxon>Diplomonadida</taxon>
        <taxon>Hexamitidae</taxon>
        <taxon>Hexamitinae</taxon>
        <taxon>Spironucleus</taxon>
    </lineage>
</organism>
<dbReference type="EMBL" id="AUWU02000033">
    <property type="protein sequence ID" value="KAH0569301.1"/>
    <property type="molecule type" value="Genomic_DNA"/>
</dbReference>
<dbReference type="Proteomes" id="UP000018208">
    <property type="component" value="Unassembled WGS sequence"/>
</dbReference>
<feature type="coiled-coil region" evidence="1">
    <location>
        <begin position="395"/>
        <end position="422"/>
    </location>
</feature>
<dbReference type="RefSeq" id="XP_067760074.1">
    <property type="nucleotide sequence ID" value="XM_067912584.1"/>
</dbReference>